<accession>A0ABR8R415</accession>
<dbReference type="Proteomes" id="UP000638918">
    <property type="component" value="Unassembled WGS sequence"/>
</dbReference>
<sequence>MTVAVVAIADGKGHVIFASVVGGLSHYIVELGGSLRIADQQEAIAVLPNLVGG</sequence>
<proteinExistence type="predicted"/>
<evidence type="ECO:0000313" key="1">
    <source>
        <dbReference type="EMBL" id="MBD7942486.1"/>
    </source>
</evidence>
<reference evidence="1 2" key="1">
    <citation type="submission" date="2020-08" db="EMBL/GenBank/DDBJ databases">
        <title>A Genomic Blueprint of the Chicken Gut Microbiome.</title>
        <authorList>
            <person name="Gilroy R."/>
            <person name="Ravi A."/>
            <person name="Getino M."/>
            <person name="Pursley I."/>
            <person name="Horton D.L."/>
            <person name="Alikhan N.-F."/>
            <person name="Baker D."/>
            <person name="Gharbi K."/>
            <person name="Hall N."/>
            <person name="Watson M."/>
            <person name="Adriaenssens E.M."/>
            <person name="Foster-Nyarko E."/>
            <person name="Jarju S."/>
            <person name="Secka A."/>
            <person name="Antonio M."/>
            <person name="Oren A."/>
            <person name="Chaudhuri R."/>
            <person name="La Ragione R.M."/>
            <person name="Hildebrand F."/>
            <person name="Pallen M.J."/>
        </authorList>
    </citation>
    <scope>NUCLEOTIDE SEQUENCE [LARGE SCALE GENOMIC DNA]</scope>
    <source>
        <strain evidence="1 2">Sa3CVA3</strain>
    </source>
</reference>
<organism evidence="1 2">
    <name type="scientific">Brevundimonas guildfordensis</name>
    <dbReference type="NCBI Taxonomy" id="2762241"/>
    <lineage>
        <taxon>Bacteria</taxon>
        <taxon>Pseudomonadati</taxon>
        <taxon>Pseudomonadota</taxon>
        <taxon>Alphaproteobacteria</taxon>
        <taxon>Caulobacterales</taxon>
        <taxon>Caulobacteraceae</taxon>
        <taxon>Brevundimonas</taxon>
    </lineage>
</organism>
<dbReference type="RefSeq" id="WP_191744868.1">
    <property type="nucleotide sequence ID" value="NZ_JACSQU010000006.1"/>
</dbReference>
<evidence type="ECO:0000313" key="2">
    <source>
        <dbReference type="Proteomes" id="UP000638918"/>
    </source>
</evidence>
<dbReference type="EMBL" id="JACSQU010000006">
    <property type="protein sequence ID" value="MBD7942486.1"/>
    <property type="molecule type" value="Genomic_DNA"/>
</dbReference>
<keyword evidence="2" id="KW-1185">Reference proteome</keyword>
<protein>
    <submittedName>
        <fullName evidence="1">Uncharacterized protein</fullName>
    </submittedName>
</protein>
<name>A0ABR8R415_9CAUL</name>
<comment type="caution">
    <text evidence="1">The sequence shown here is derived from an EMBL/GenBank/DDBJ whole genome shotgun (WGS) entry which is preliminary data.</text>
</comment>
<gene>
    <name evidence="1" type="ORF">H9656_13940</name>
</gene>